<feature type="region of interest" description="Disordered" evidence="2">
    <location>
        <begin position="87"/>
        <end position="139"/>
    </location>
</feature>
<dbReference type="RefSeq" id="WP_324276432.1">
    <property type="nucleotide sequence ID" value="NZ_CP141261.1"/>
</dbReference>
<dbReference type="GO" id="GO:0016740">
    <property type="term" value="F:transferase activity"/>
    <property type="evidence" value="ECO:0007669"/>
    <property type="project" value="UniProtKB-KW"/>
</dbReference>
<feature type="compositionally biased region" description="Basic residues" evidence="2">
    <location>
        <begin position="109"/>
        <end position="129"/>
    </location>
</feature>
<evidence type="ECO:0000256" key="2">
    <source>
        <dbReference type="SAM" id="MobiDB-lite"/>
    </source>
</evidence>
<dbReference type="InterPro" id="IPR008278">
    <property type="entry name" value="4-PPantetheinyl_Trfase_dom"/>
</dbReference>
<dbReference type="InterPro" id="IPR037143">
    <property type="entry name" value="4-PPantetheinyl_Trfase_dom_sf"/>
</dbReference>
<dbReference type="Pfam" id="PF01648">
    <property type="entry name" value="ACPS"/>
    <property type="match status" value="1"/>
</dbReference>
<name>A0ABZ1B5I4_9ACTN</name>
<gene>
    <name evidence="4" type="ORF">U6N30_05315</name>
</gene>
<dbReference type="Proteomes" id="UP001324287">
    <property type="component" value="Chromosome"/>
</dbReference>
<evidence type="ECO:0000259" key="3">
    <source>
        <dbReference type="Pfam" id="PF01648"/>
    </source>
</evidence>
<dbReference type="Gene3D" id="3.90.470.20">
    <property type="entry name" value="4'-phosphopantetheinyl transferase domain"/>
    <property type="match status" value="1"/>
</dbReference>
<evidence type="ECO:0000256" key="1">
    <source>
        <dbReference type="ARBA" id="ARBA00022679"/>
    </source>
</evidence>
<sequence>MSLAHTRGAVAAGADRQPIGVDVERSPVGDLDPALLSLTLTPAETTRLRSADDPPAAFLRSWVRKECLVKVGAVTLDELSRVELDPTTEHAAEGAHAWPVRSPAPARLVRPRAGRRRRGRRRPAARRRLVRDLGPPRTT</sequence>
<dbReference type="SUPFAM" id="SSF56214">
    <property type="entry name" value="4'-phosphopantetheinyl transferase"/>
    <property type="match status" value="1"/>
</dbReference>
<accession>A0ABZ1B5I4</accession>
<keyword evidence="5" id="KW-1185">Reference proteome</keyword>
<organism evidence="4 5">
    <name type="scientific">Blastococcus brunescens</name>
    <dbReference type="NCBI Taxonomy" id="1564165"/>
    <lineage>
        <taxon>Bacteria</taxon>
        <taxon>Bacillati</taxon>
        <taxon>Actinomycetota</taxon>
        <taxon>Actinomycetes</taxon>
        <taxon>Geodermatophilales</taxon>
        <taxon>Geodermatophilaceae</taxon>
        <taxon>Blastococcus</taxon>
    </lineage>
</organism>
<proteinExistence type="predicted"/>
<evidence type="ECO:0000313" key="4">
    <source>
        <dbReference type="EMBL" id="WRL65108.1"/>
    </source>
</evidence>
<evidence type="ECO:0000313" key="5">
    <source>
        <dbReference type="Proteomes" id="UP001324287"/>
    </source>
</evidence>
<keyword evidence="1 4" id="KW-0808">Transferase</keyword>
<dbReference type="EMBL" id="CP141261">
    <property type="protein sequence ID" value="WRL65108.1"/>
    <property type="molecule type" value="Genomic_DNA"/>
</dbReference>
<protein>
    <submittedName>
        <fullName evidence="4">4'-phosphopantetheinyl transferase superfamily protein</fullName>
    </submittedName>
</protein>
<reference evidence="4 5" key="1">
    <citation type="submission" date="2023-12" db="EMBL/GenBank/DDBJ databases">
        <title>Blastococcus brunescens sp. nov., an actonobacterium isolated from sandstone collected in sahara desert.</title>
        <authorList>
            <person name="Gtari M."/>
            <person name="Ghodhbane F."/>
        </authorList>
    </citation>
    <scope>NUCLEOTIDE SEQUENCE [LARGE SCALE GENOMIC DNA]</scope>
    <source>
        <strain evidence="4 5">BMG 8361</strain>
    </source>
</reference>
<feature type="compositionally biased region" description="Low complexity" evidence="2">
    <location>
        <begin position="99"/>
        <end position="108"/>
    </location>
</feature>
<feature type="domain" description="4'-phosphopantetheinyl transferase" evidence="3">
    <location>
        <begin position="18"/>
        <end position="85"/>
    </location>
</feature>